<evidence type="ECO:0000256" key="12">
    <source>
        <dbReference type="PIRSR" id="PIRSR600823-1"/>
    </source>
</evidence>
<evidence type="ECO:0000256" key="7">
    <source>
        <dbReference type="ARBA" id="ARBA00022837"/>
    </source>
</evidence>
<dbReference type="GO" id="GO:0006950">
    <property type="term" value="P:response to stress"/>
    <property type="evidence" value="ECO:0000318"/>
    <property type="project" value="GO_Central"/>
</dbReference>
<feature type="site" description="Transition state stabilizer" evidence="15">
    <location>
        <position position="71"/>
    </location>
</feature>
<feature type="disulfide bond" evidence="16">
    <location>
        <begin position="44"/>
        <end position="123"/>
    </location>
</feature>
<dbReference type="InterPro" id="IPR000823">
    <property type="entry name" value="Peroxidase_pln"/>
</dbReference>
<evidence type="ECO:0000256" key="2">
    <source>
        <dbReference type="ARBA" id="ARBA00006873"/>
    </source>
</evidence>
<keyword evidence="7 14" id="KW-0106">Calcium</keyword>
<feature type="active site" description="Proton acceptor" evidence="12">
    <location>
        <position position="75"/>
    </location>
</feature>
<dbReference type="PRINTS" id="PR00461">
    <property type="entry name" value="PLPEROXIDASE"/>
</dbReference>
<feature type="binding site" evidence="13">
    <location>
        <position position="171"/>
    </location>
    <ligand>
        <name>substrate</name>
    </ligand>
</feature>
<dbReference type="Pfam" id="PF00141">
    <property type="entry name" value="peroxidase"/>
    <property type="match status" value="1"/>
</dbReference>
<keyword evidence="11" id="KW-0325">Glycoprotein</keyword>
<keyword evidence="10 16" id="KW-1015">Disulfide bond</keyword>
<feature type="disulfide bond" evidence="16">
    <location>
        <begin position="129"/>
        <end position="327"/>
    </location>
</feature>
<evidence type="ECO:0000259" key="18">
    <source>
        <dbReference type="PROSITE" id="PS50873"/>
    </source>
</evidence>
<dbReference type="FunFam" id="1.10.420.10:FF:000006">
    <property type="entry name" value="Peroxidase"/>
    <property type="match status" value="1"/>
</dbReference>
<keyword evidence="20" id="KW-1185">Reference proteome</keyword>
<dbReference type="PROSITE" id="PS00435">
    <property type="entry name" value="PEROXIDASE_1"/>
    <property type="match status" value="1"/>
</dbReference>
<keyword evidence="8 17" id="KW-0560">Oxidoreductase</keyword>
<dbReference type="Gene3D" id="1.10.520.10">
    <property type="match status" value="1"/>
</dbReference>
<comment type="subcellular location">
    <subcellularLocation>
        <location evidence="17">Secreted</location>
    </subcellularLocation>
</comment>
<dbReference type="GO" id="GO:0020037">
    <property type="term" value="F:heme binding"/>
    <property type="evidence" value="ECO:0007669"/>
    <property type="project" value="UniProtKB-UniRule"/>
</dbReference>
<evidence type="ECO:0000256" key="11">
    <source>
        <dbReference type="ARBA" id="ARBA00023180"/>
    </source>
</evidence>
<dbReference type="Proteomes" id="UP000244005">
    <property type="component" value="Unassembled WGS sequence"/>
</dbReference>
<evidence type="ECO:0000313" key="20">
    <source>
        <dbReference type="Proteomes" id="UP000244005"/>
    </source>
</evidence>
<comment type="cofactor">
    <cofactor evidence="14 17">
        <name>heme b</name>
        <dbReference type="ChEBI" id="CHEBI:60344"/>
    </cofactor>
    <text evidence="14 17">Binds 1 heme b (iron(II)-protoporphyrin IX) group per subunit.</text>
</comment>
<evidence type="ECO:0000256" key="17">
    <source>
        <dbReference type="RuleBase" id="RU362060"/>
    </source>
</evidence>
<feature type="chain" id="PRO_5015218215" description="Peroxidase" evidence="17">
    <location>
        <begin position="34"/>
        <end position="331"/>
    </location>
</feature>
<keyword evidence="17" id="KW-0732">Signal</keyword>
<dbReference type="InterPro" id="IPR033905">
    <property type="entry name" value="Secretory_peroxidase"/>
</dbReference>
<feature type="domain" description="Plant heme peroxidase family profile" evidence="18">
    <location>
        <begin position="34"/>
        <end position="331"/>
    </location>
</feature>
<dbReference type="OrthoDB" id="2113341at2759"/>
<feature type="binding site" evidence="14">
    <location>
        <position position="76"/>
    </location>
    <ligand>
        <name>Ca(2+)</name>
        <dbReference type="ChEBI" id="CHEBI:29108"/>
        <label>1</label>
    </ligand>
</feature>
<dbReference type="PROSITE" id="PS50873">
    <property type="entry name" value="PEROXIDASE_4"/>
    <property type="match status" value="1"/>
</dbReference>
<feature type="binding site" evidence="14">
    <location>
        <position position="202"/>
    </location>
    <ligand>
        <name>Ca(2+)</name>
        <dbReference type="ChEBI" id="CHEBI:29108"/>
        <label>2</label>
    </ligand>
</feature>
<evidence type="ECO:0000256" key="14">
    <source>
        <dbReference type="PIRSR" id="PIRSR600823-3"/>
    </source>
</evidence>
<dbReference type="Gramene" id="Mp7g07630.1">
    <property type="protein sequence ID" value="Mp7g07630.1.cds"/>
    <property type="gene ID" value="Mp7g07630"/>
</dbReference>
<sequence>MTGKVAASGGAGLRIVVVVLALFVSQAPTSVDAQLDQNYYVGSCPNVENLVNQWLVANVFTDPTGPAALVRLVFHDCQVNGCDGSVLLDTQPGAVSELESDANFGIRDLRFIDSIKAAVEIACPGVVSCTDILALAARDCVRLTGGPNIRIPLGRKDGRSASNLAADRQLPPSDISVPAFLNEFGQMGMTADEAVAIIGAHTIGVGHCVNVVNRLFPQQDPALSPLMAGQLLTQCPTPNAAFLNNNTILSNDFTNFVFDNQYYRDVMNGNGLFKIDSLIGQNPTTAGIVARFAANQNDFFGVFSRAFVKMTSFRVLTGAQGEVRRNCHRLN</sequence>
<evidence type="ECO:0000313" key="19">
    <source>
        <dbReference type="EMBL" id="PTQ34786.1"/>
    </source>
</evidence>
<feature type="binding site" evidence="14">
    <location>
        <position position="254"/>
    </location>
    <ligand>
        <name>Ca(2+)</name>
        <dbReference type="ChEBI" id="CHEBI:29108"/>
        <label>2</label>
    </ligand>
</feature>
<keyword evidence="17" id="KW-0964">Secreted</keyword>
<dbReference type="EMBL" id="KZ772748">
    <property type="protein sequence ID" value="PTQ34786.1"/>
    <property type="molecule type" value="Genomic_DNA"/>
</dbReference>
<keyword evidence="4 17" id="KW-0575">Peroxidase</keyword>
<dbReference type="PRINTS" id="PR00458">
    <property type="entry name" value="PEROXIDASE"/>
</dbReference>
<feature type="binding site" evidence="14">
    <location>
        <position position="259"/>
    </location>
    <ligand>
        <name>Ca(2+)</name>
        <dbReference type="ChEBI" id="CHEBI:29108"/>
        <label>2</label>
    </ligand>
</feature>
<comment type="similarity">
    <text evidence="17">Belongs to the peroxidase family. Classical plant (class III) peroxidase subfamily.</text>
</comment>
<dbReference type="EC" id="1.11.1.7" evidence="3 17"/>
<organism evidence="19 20">
    <name type="scientific">Marchantia polymorpha</name>
    <name type="common">Common liverwort</name>
    <name type="synonym">Marchantia aquatica</name>
    <dbReference type="NCBI Taxonomy" id="3197"/>
    <lineage>
        <taxon>Eukaryota</taxon>
        <taxon>Viridiplantae</taxon>
        <taxon>Streptophyta</taxon>
        <taxon>Embryophyta</taxon>
        <taxon>Marchantiophyta</taxon>
        <taxon>Marchantiopsida</taxon>
        <taxon>Marchantiidae</taxon>
        <taxon>Marchantiales</taxon>
        <taxon>Marchantiaceae</taxon>
        <taxon>Marchantia</taxon>
    </lineage>
</organism>
<feature type="signal peptide" evidence="17">
    <location>
        <begin position="1"/>
        <end position="33"/>
    </location>
</feature>
<evidence type="ECO:0000256" key="9">
    <source>
        <dbReference type="ARBA" id="ARBA00023004"/>
    </source>
</evidence>
<keyword evidence="5 17" id="KW-0349">Heme</keyword>
<comment type="similarity">
    <text evidence="2">Belongs to the peroxidase family. Ascorbate peroxidase subfamily.</text>
</comment>
<dbReference type="GO" id="GO:0009505">
    <property type="term" value="C:plant-type cell wall"/>
    <property type="evidence" value="ECO:0000318"/>
    <property type="project" value="GO_Central"/>
</dbReference>
<protein>
    <recommendedName>
        <fullName evidence="3 17">Peroxidase</fullName>
        <ecNumber evidence="3 17">1.11.1.7</ecNumber>
    </recommendedName>
</protein>
<feature type="binding site" description="axial binding residue" evidence="14">
    <location>
        <position position="201"/>
    </location>
    <ligand>
        <name>heme b</name>
        <dbReference type="ChEBI" id="CHEBI:60344"/>
    </ligand>
    <ligandPart>
        <name>Fe</name>
        <dbReference type="ChEBI" id="CHEBI:18248"/>
    </ligandPart>
</feature>
<dbReference type="SUPFAM" id="SSF48113">
    <property type="entry name" value="Heme-dependent peroxidases"/>
    <property type="match status" value="1"/>
</dbReference>
<evidence type="ECO:0000256" key="6">
    <source>
        <dbReference type="ARBA" id="ARBA00022723"/>
    </source>
</evidence>
<evidence type="ECO:0000256" key="5">
    <source>
        <dbReference type="ARBA" id="ARBA00022617"/>
    </source>
</evidence>
<keyword evidence="9 14" id="KW-0408">Iron</keyword>
<evidence type="ECO:0000256" key="4">
    <source>
        <dbReference type="ARBA" id="ARBA00022559"/>
    </source>
</evidence>
<proteinExistence type="inferred from homology"/>
<dbReference type="CDD" id="cd00693">
    <property type="entry name" value="secretory_peroxidase"/>
    <property type="match status" value="1"/>
</dbReference>
<feature type="disulfide bond" evidence="16">
    <location>
        <begin position="208"/>
        <end position="235"/>
    </location>
</feature>
<reference evidence="20" key="1">
    <citation type="journal article" date="2017" name="Cell">
        <title>Insights into land plant evolution garnered from the Marchantia polymorpha genome.</title>
        <authorList>
            <person name="Bowman J.L."/>
            <person name="Kohchi T."/>
            <person name="Yamato K.T."/>
            <person name="Jenkins J."/>
            <person name="Shu S."/>
            <person name="Ishizaki K."/>
            <person name="Yamaoka S."/>
            <person name="Nishihama R."/>
            <person name="Nakamura Y."/>
            <person name="Berger F."/>
            <person name="Adam C."/>
            <person name="Aki S.S."/>
            <person name="Althoff F."/>
            <person name="Araki T."/>
            <person name="Arteaga-Vazquez M.A."/>
            <person name="Balasubrmanian S."/>
            <person name="Barry K."/>
            <person name="Bauer D."/>
            <person name="Boehm C.R."/>
            <person name="Briginshaw L."/>
            <person name="Caballero-Perez J."/>
            <person name="Catarino B."/>
            <person name="Chen F."/>
            <person name="Chiyoda S."/>
            <person name="Chovatia M."/>
            <person name="Davies K.M."/>
            <person name="Delmans M."/>
            <person name="Demura T."/>
            <person name="Dierschke T."/>
            <person name="Dolan L."/>
            <person name="Dorantes-Acosta A.E."/>
            <person name="Eklund D.M."/>
            <person name="Florent S.N."/>
            <person name="Flores-Sandoval E."/>
            <person name="Fujiyama A."/>
            <person name="Fukuzawa H."/>
            <person name="Galik B."/>
            <person name="Grimanelli D."/>
            <person name="Grimwood J."/>
            <person name="Grossniklaus U."/>
            <person name="Hamada T."/>
            <person name="Haseloff J."/>
            <person name="Hetherington A.J."/>
            <person name="Higo A."/>
            <person name="Hirakawa Y."/>
            <person name="Hundley H.N."/>
            <person name="Ikeda Y."/>
            <person name="Inoue K."/>
            <person name="Inoue S.I."/>
            <person name="Ishida S."/>
            <person name="Jia Q."/>
            <person name="Kakita M."/>
            <person name="Kanazawa T."/>
            <person name="Kawai Y."/>
            <person name="Kawashima T."/>
            <person name="Kennedy M."/>
            <person name="Kinose K."/>
            <person name="Kinoshita T."/>
            <person name="Kohara Y."/>
            <person name="Koide E."/>
            <person name="Komatsu K."/>
            <person name="Kopischke S."/>
            <person name="Kubo M."/>
            <person name="Kyozuka J."/>
            <person name="Lagercrantz U."/>
            <person name="Lin S.S."/>
            <person name="Lindquist E."/>
            <person name="Lipzen A.M."/>
            <person name="Lu C.W."/>
            <person name="De Luna E."/>
            <person name="Martienssen R.A."/>
            <person name="Minamino N."/>
            <person name="Mizutani M."/>
            <person name="Mizutani M."/>
            <person name="Mochizuki N."/>
            <person name="Monte I."/>
            <person name="Mosher R."/>
            <person name="Nagasaki H."/>
            <person name="Nakagami H."/>
            <person name="Naramoto S."/>
            <person name="Nishitani K."/>
            <person name="Ohtani M."/>
            <person name="Okamoto T."/>
            <person name="Okumura M."/>
            <person name="Phillips J."/>
            <person name="Pollak B."/>
            <person name="Reinders A."/>
            <person name="Rovekamp M."/>
            <person name="Sano R."/>
            <person name="Sawa S."/>
            <person name="Schmid M.W."/>
            <person name="Shirakawa M."/>
            <person name="Solano R."/>
            <person name="Spunde A."/>
            <person name="Suetsugu N."/>
            <person name="Sugano S."/>
            <person name="Sugiyama A."/>
            <person name="Sun R."/>
            <person name="Suzuki Y."/>
            <person name="Takenaka M."/>
            <person name="Takezawa D."/>
            <person name="Tomogane H."/>
            <person name="Tsuzuki M."/>
            <person name="Ueda T."/>
            <person name="Umeda M."/>
            <person name="Ward J.M."/>
            <person name="Watanabe Y."/>
            <person name="Yazaki K."/>
            <person name="Yokoyama R."/>
            <person name="Yoshitake Y."/>
            <person name="Yotsui I."/>
            <person name="Zachgo S."/>
            <person name="Schmutz J."/>
        </authorList>
    </citation>
    <scope>NUCLEOTIDE SEQUENCE [LARGE SCALE GENOMIC DNA]</scope>
    <source>
        <strain evidence="20">Tak-1</strain>
    </source>
</reference>
<evidence type="ECO:0000256" key="15">
    <source>
        <dbReference type="PIRSR" id="PIRSR600823-4"/>
    </source>
</evidence>
<dbReference type="InterPro" id="IPR002016">
    <property type="entry name" value="Haem_peroxidase"/>
</dbReference>
<dbReference type="InterPro" id="IPR019793">
    <property type="entry name" value="Peroxidases_heam-ligand_BS"/>
</dbReference>
<evidence type="ECO:0000256" key="16">
    <source>
        <dbReference type="PIRSR" id="PIRSR600823-5"/>
    </source>
</evidence>
<feature type="binding site" evidence="14">
    <location>
        <position position="97"/>
    </location>
    <ligand>
        <name>Ca(2+)</name>
        <dbReference type="ChEBI" id="CHEBI:29108"/>
        <label>1</label>
    </ligand>
</feature>
<dbReference type="GO" id="GO:0004601">
    <property type="term" value="F:peroxidase activity"/>
    <property type="evidence" value="ECO:0000318"/>
    <property type="project" value="GO_Central"/>
</dbReference>
<dbReference type="OMA" id="NATNANM"/>
<dbReference type="GO" id="GO:0046872">
    <property type="term" value="F:metal ion binding"/>
    <property type="evidence" value="ECO:0007669"/>
    <property type="project" value="UniProtKB-UniRule"/>
</dbReference>
<keyword evidence="17" id="KW-0376">Hydrogen peroxide</keyword>
<name>A0A2R6WLP9_MARPO</name>
<feature type="binding site" evidence="14">
    <location>
        <position position="85"/>
    </location>
    <ligand>
        <name>Ca(2+)</name>
        <dbReference type="ChEBI" id="CHEBI:29108"/>
        <label>1</label>
    </ligand>
</feature>
<feature type="binding site" evidence="14">
    <location>
        <position position="79"/>
    </location>
    <ligand>
        <name>Ca(2+)</name>
        <dbReference type="ChEBI" id="CHEBI:29108"/>
        <label>1</label>
    </ligand>
</feature>
<comment type="function">
    <text evidence="17">Removal of H(2)O(2), oxidation of toxic reductants, biosynthesis and degradation of lignin, suberization, auxin catabolism, response to environmental stresses such as wounding, pathogen attack and oxidative stress.</text>
</comment>
<dbReference type="GO" id="GO:0006979">
    <property type="term" value="P:response to oxidative stress"/>
    <property type="evidence" value="ECO:0007669"/>
    <property type="project" value="UniProtKB-UniRule"/>
</dbReference>
<gene>
    <name evidence="19" type="ORF">MARPO_0076s0031</name>
</gene>
<dbReference type="PANTHER" id="PTHR31517">
    <property type="match status" value="1"/>
</dbReference>
<feature type="binding site" evidence="14">
    <location>
        <position position="252"/>
    </location>
    <ligand>
        <name>Ca(2+)</name>
        <dbReference type="ChEBI" id="CHEBI:29108"/>
        <label>2</label>
    </ligand>
</feature>
<dbReference type="GO" id="GO:0005576">
    <property type="term" value="C:extracellular region"/>
    <property type="evidence" value="ECO:0007669"/>
    <property type="project" value="UniProtKB-SubCell"/>
</dbReference>
<evidence type="ECO:0000256" key="8">
    <source>
        <dbReference type="ARBA" id="ARBA00023002"/>
    </source>
</evidence>
<evidence type="ECO:0000256" key="1">
    <source>
        <dbReference type="ARBA" id="ARBA00000189"/>
    </source>
</evidence>
<evidence type="ECO:0000256" key="10">
    <source>
        <dbReference type="ARBA" id="ARBA00023157"/>
    </source>
</evidence>
<dbReference type="AlphaFoldDB" id="A0A2R6WLP9"/>
<dbReference type="Gene3D" id="1.10.420.10">
    <property type="entry name" value="Peroxidase, domain 2"/>
    <property type="match status" value="1"/>
</dbReference>
<comment type="catalytic activity">
    <reaction evidence="1 17">
        <text>2 a phenolic donor + H2O2 = 2 a phenolic radical donor + 2 H2O</text>
        <dbReference type="Rhea" id="RHEA:56136"/>
        <dbReference type="ChEBI" id="CHEBI:15377"/>
        <dbReference type="ChEBI" id="CHEBI:16240"/>
        <dbReference type="ChEBI" id="CHEBI:139520"/>
        <dbReference type="ChEBI" id="CHEBI:139521"/>
        <dbReference type="EC" id="1.11.1.7"/>
    </reaction>
</comment>
<evidence type="ECO:0000256" key="3">
    <source>
        <dbReference type="ARBA" id="ARBA00012313"/>
    </source>
</evidence>
<feature type="binding site" evidence="14">
    <location>
        <position position="81"/>
    </location>
    <ligand>
        <name>Ca(2+)</name>
        <dbReference type="ChEBI" id="CHEBI:29108"/>
        <label>1</label>
    </ligand>
</feature>
<dbReference type="InterPro" id="IPR010255">
    <property type="entry name" value="Haem_peroxidase_sf"/>
</dbReference>
<feature type="binding site" evidence="14">
    <location>
        <position position="83"/>
    </location>
    <ligand>
        <name>Ca(2+)</name>
        <dbReference type="ChEBI" id="CHEBI:29108"/>
        <label>1</label>
    </ligand>
</feature>
<feature type="disulfide bond" evidence="16">
    <location>
        <begin position="77"/>
        <end position="82"/>
    </location>
</feature>
<evidence type="ECO:0000256" key="13">
    <source>
        <dbReference type="PIRSR" id="PIRSR600823-2"/>
    </source>
</evidence>
<accession>A0A2R6WLP9</accession>
<comment type="cofactor">
    <cofactor evidence="14 17">
        <name>Ca(2+)</name>
        <dbReference type="ChEBI" id="CHEBI:29108"/>
    </cofactor>
    <text evidence="14 17">Binds 2 calcium ions per subunit.</text>
</comment>
<keyword evidence="6 14" id="KW-0479">Metal-binding</keyword>
<dbReference type="GO" id="GO:0042744">
    <property type="term" value="P:hydrogen peroxide catabolic process"/>
    <property type="evidence" value="ECO:0007669"/>
    <property type="project" value="UniProtKB-KW"/>
</dbReference>
<dbReference type="PANTHER" id="PTHR31517:SF81">
    <property type="entry name" value="PEROXIDASE"/>
    <property type="match status" value="1"/>
</dbReference>
<dbReference type="GO" id="GO:0140825">
    <property type="term" value="F:lactoperoxidase activity"/>
    <property type="evidence" value="ECO:0007669"/>
    <property type="project" value="UniProtKB-EC"/>
</dbReference>